<sequence length="72" mass="8050">MTVNNIHLEEDCLIRQHRSRKFSKLIDARLITMSSSGVDPDAHETPPSRLTISNRMDWSASVGLGFRTPQAG</sequence>
<reference evidence="1 2" key="3">
    <citation type="journal article" date="2022" name="Microbiol. Spectr.">
        <title>Folding features and dynamics of 3D genome architecture in plant fungal pathogens.</title>
        <authorList>
            <person name="Xia C."/>
        </authorList>
    </citation>
    <scope>NUCLEOTIDE SEQUENCE [LARGE SCALE GENOMIC DNA]</scope>
    <source>
        <strain evidence="1 2">93-210</strain>
    </source>
</reference>
<evidence type="ECO:0000313" key="1">
    <source>
        <dbReference type="EMBL" id="KAI7961554.1"/>
    </source>
</evidence>
<keyword evidence="2" id="KW-1185">Reference proteome</keyword>
<name>A0ACC0EWX3_9BASI</name>
<gene>
    <name evidence="1" type="ORF">MJO28_002043</name>
</gene>
<dbReference type="Proteomes" id="UP001060170">
    <property type="component" value="Chromosome 2"/>
</dbReference>
<protein>
    <submittedName>
        <fullName evidence="1">Uncharacterized protein</fullName>
    </submittedName>
</protein>
<accession>A0ACC0EWX3</accession>
<proteinExistence type="predicted"/>
<dbReference type="EMBL" id="CM045866">
    <property type="protein sequence ID" value="KAI7961554.1"/>
    <property type="molecule type" value="Genomic_DNA"/>
</dbReference>
<reference evidence="2" key="2">
    <citation type="journal article" date="2018" name="Mol. Plant Microbe Interact.">
        <title>Genome sequence resources for the wheat stripe rust pathogen (Puccinia striiformis f. sp. tritici) and the barley stripe rust pathogen (Puccinia striiformis f. sp. hordei).</title>
        <authorList>
            <person name="Xia C."/>
            <person name="Wang M."/>
            <person name="Yin C."/>
            <person name="Cornejo O.E."/>
            <person name="Hulbert S.H."/>
            <person name="Chen X."/>
        </authorList>
    </citation>
    <scope>NUCLEOTIDE SEQUENCE [LARGE SCALE GENOMIC DNA]</scope>
    <source>
        <strain evidence="2">93-210</strain>
    </source>
</reference>
<reference evidence="2" key="1">
    <citation type="journal article" date="2018" name="BMC Genomics">
        <title>Genomic insights into host adaptation between the wheat stripe rust pathogen (Puccinia striiformis f. sp. tritici) and the barley stripe rust pathogen (Puccinia striiformis f. sp. hordei).</title>
        <authorList>
            <person name="Xia C."/>
            <person name="Wang M."/>
            <person name="Yin C."/>
            <person name="Cornejo O.E."/>
            <person name="Hulbert S.H."/>
            <person name="Chen X."/>
        </authorList>
    </citation>
    <scope>NUCLEOTIDE SEQUENCE [LARGE SCALE GENOMIC DNA]</scope>
    <source>
        <strain evidence="2">93-210</strain>
    </source>
</reference>
<evidence type="ECO:0000313" key="2">
    <source>
        <dbReference type="Proteomes" id="UP001060170"/>
    </source>
</evidence>
<organism evidence="1 2">
    <name type="scientific">Puccinia striiformis f. sp. tritici</name>
    <dbReference type="NCBI Taxonomy" id="168172"/>
    <lineage>
        <taxon>Eukaryota</taxon>
        <taxon>Fungi</taxon>
        <taxon>Dikarya</taxon>
        <taxon>Basidiomycota</taxon>
        <taxon>Pucciniomycotina</taxon>
        <taxon>Pucciniomycetes</taxon>
        <taxon>Pucciniales</taxon>
        <taxon>Pucciniaceae</taxon>
        <taxon>Puccinia</taxon>
    </lineage>
</organism>
<comment type="caution">
    <text evidence="1">The sequence shown here is derived from an EMBL/GenBank/DDBJ whole genome shotgun (WGS) entry which is preliminary data.</text>
</comment>